<feature type="non-terminal residue" evidence="3">
    <location>
        <position position="122"/>
    </location>
</feature>
<dbReference type="OrthoDB" id="2801544at2759"/>
<keyword evidence="4" id="KW-1185">Reference proteome</keyword>
<evidence type="ECO:0000313" key="3">
    <source>
        <dbReference type="EMBL" id="CAE7241137.1"/>
    </source>
</evidence>
<organism evidence="3 4">
    <name type="scientific">Symbiodinium natans</name>
    <dbReference type="NCBI Taxonomy" id="878477"/>
    <lineage>
        <taxon>Eukaryota</taxon>
        <taxon>Sar</taxon>
        <taxon>Alveolata</taxon>
        <taxon>Dinophyceae</taxon>
        <taxon>Suessiales</taxon>
        <taxon>Symbiodiniaceae</taxon>
        <taxon>Symbiodinium</taxon>
    </lineage>
</organism>
<proteinExistence type="predicted"/>
<keyword evidence="2" id="KW-0472">Membrane</keyword>
<feature type="transmembrane region" description="Helical" evidence="2">
    <location>
        <begin position="16"/>
        <end position="35"/>
    </location>
</feature>
<feature type="non-terminal residue" evidence="3">
    <location>
        <position position="1"/>
    </location>
</feature>
<evidence type="ECO:0000256" key="1">
    <source>
        <dbReference type="SAM" id="MobiDB-lite"/>
    </source>
</evidence>
<dbReference type="EMBL" id="CAJNDS010000927">
    <property type="protein sequence ID" value="CAE7241137.1"/>
    <property type="molecule type" value="Genomic_DNA"/>
</dbReference>
<name>A0A812L9L1_9DINO</name>
<feature type="region of interest" description="Disordered" evidence="1">
    <location>
        <begin position="57"/>
        <end position="90"/>
    </location>
</feature>
<dbReference type="AlphaFoldDB" id="A0A812L9L1"/>
<keyword evidence="2" id="KW-0812">Transmembrane</keyword>
<keyword evidence="2" id="KW-1133">Transmembrane helix</keyword>
<dbReference type="Proteomes" id="UP000604046">
    <property type="component" value="Unassembled WGS sequence"/>
</dbReference>
<feature type="compositionally biased region" description="Polar residues" evidence="1">
    <location>
        <begin position="66"/>
        <end position="90"/>
    </location>
</feature>
<sequence length="122" mass="13212">ARLSEPVPQGRSWPRAAALGAVLFCGVVFLTAASLDRREGDASREIAGGSVALDASVQAKHRPQVPQGQDVSSHGTPFRTNRSAQDHSNSSLRLRPVVFFHGAAQGAGEFESMRQWIERRHP</sequence>
<evidence type="ECO:0000256" key="2">
    <source>
        <dbReference type="SAM" id="Phobius"/>
    </source>
</evidence>
<reference evidence="3" key="1">
    <citation type="submission" date="2021-02" db="EMBL/GenBank/DDBJ databases">
        <authorList>
            <person name="Dougan E. K."/>
            <person name="Rhodes N."/>
            <person name="Thang M."/>
            <person name="Chan C."/>
        </authorList>
    </citation>
    <scope>NUCLEOTIDE SEQUENCE</scope>
</reference>
<evidence type="ECO:0000313" key="4">
    <source>
        <dbReference type="Proteomes" id="UP000604046"/>
    </source>
</evidence>
<protein>
    <submittedName>
        <fullName evidence="3">ZRANB3 protein</fullName>
    </submittedName>
</protein>
<accession>A0A812L9L1</accession>
<gene>
    <name evidence="3" type="primary">ZRANB3</name>
    <name evidence="3" type="ORF">SNAT2548_LOCUS10867</name>
</gene>
<comment type="caution">
    <text evidence="3">The sequence shown here is derived from an EMBL/GenBank/DDBJ whole genome shotgun (WGS) entry which is preliminary data.</text>
</comment>